<dbReference type="PANTHER" id="PTHR33154">
    <property type="entry name" value="TRANSCRIPTIONAL REGULATOR, ARSR FAMILY"/>
    <property type="match status" value="1"/>
</dbReference>
<dbReference type="PRINTS" id="PR00778">
    <property type="entry name" value="HTHARSR"/>
</dbReference>
<dbReference type="SMART" id="SM00418">
    <property type="entry name" value="HTH_ARSR"/>
    <property type="match status" value="1"/>
</dbReference>
<dbReference type="PANTHER" id="PTHR33154:SF33">
    <property type="entry name" value="TRANSCRIPTIONAL REPRESSOR SDPR"/>
    <property type="match status" value="1"/>
</dbReference>
<dbReference type="CDD" id="cd00090">
    <property type="entry name" value="HTH_ARSR"/>
    <property type="match status" value="1"/>
</dbReference>
<reference evidence="5 6" key="1">
    <citation type="submission" date="2020-08" db="EMBL/GenBank/DDBJ databases">
        <title>Genomic Encyclopedia of Type Strains, Phase IV (KMG-IV): sequencing the most valuable type-strain genomes for metagenomic binning, comparative biology and taxonomic classification.</title>
        <authorList>
            <person name="Goeker M."/>
        </authorList>
    </citation>
    <scope>NUCLEOTIDE SEQUENCE [LARGE SCALE GENOMIC DNA]</scope>
    <source>
        <strain evidence="5 6">DSM 19169</strain>
    </source>
</reference>
<protein>
    <submittedName>
        <fullName evidence="5">DNA-binding transcriptional ArsR family regulator</fullName>
    </submittedName>
</protein>
<name>A0A7W8JGZ5_9BACL</name>
<dbReference type="InterPro" id="IPR036390">
    <property type="entry name" value="WH_DNA-bd_sf"/>
</dbReference>
<dbReference type="NCBIfam" id="NF033788">
    <property type="entry name" value="HTH_metalloreg"/>
    <property type="match status" value="1"/>
</dbReference>
<evidence type="ECO:0000313" key="6">
    <source>
        <dbReference type="Proteomes" id="UP000583699"/>
    </source>
</evidence>
<evidence type="ECO:0000259" key="4">
    <source>
        <dbReference type="PROSITE" id="PS50987"/>
    </source>
</evidence>
<keyword evidence="1" id="KW-0805">Transcription regulation</keyword>
<evidence type="ECO:0000313" key="5">
    <source>
        <dbReference type="EMBL" id="MBB5356545.1"/>
    </source>
</evidence>
<sequence length="96" mass="11155">MVKKMSFNEAFKAIADPNRRKILSLLKKGDLTAGEIAEHFDMQKPSVSHHLKILKQADLVEDRRVGQHIYYSLNTTVFQDLMSWFYDILQKEGDKS</sequence>
<dbReference type="PROSITE" id="PS50987">
    <property type="entry name" value="HTH_ARSR_2"/>
    <property type="match status" value="1"/>
</dbReference>
<evidence type="ECO:0000256" key="2">
    <source>
        <dbReference type="ARBA" id="ARBA00023125"/>
    </source>
</evidence>
<dbReference type="Pfam" id="PF01022">
    <property type="entry name" value="HTH_5"/>
    <property type="match status" value="1"/>
</dbReference>
<evidence type="ECO:0000256" key="3">
    <source>
        <dbReference type="ARBA" id="ARBA00023163"/>
    </source>
</evidence>
<dbReference type="InterPro" id="IPR011991">
    <property type="entry name" value="ArsR-like_HTH"/>
</dbReference>
<accession>A0A7W8JGZ5</accession>
<dbReference type="InterPro" id="IPR051081">
    <property type="entry name" value="HTH_MetalResp_TranReg"/>
</dbReference>
<evidence type="ECO:0000256" key="1">
    <source>
        <dbReference type="ARBA" id="ARBA00023015"/>
    </source>
</evidence>
<organism evidence="5 6">
    <name type="scientific">Anoxybacillus mongoliensis</name>
    <dbReference type="NCBI Taxonomy" id="452565"/>
    <lineage>
        <taxon>Bacteria</taxon>
        <taxon>Bacillati</taxon>
        <taxon>Bacillota</taxon>
        <taxon>Bacilli</taxon>
        <taxon>Bacillales</taxon>
        <taxon>Anoxybacillaceae</taxon>
        <taxon>Anoxybacillus</taxon>
    </lineage>
</organism>
<keyword evidence="3" id="KW-0804">Transcription</keyword>
<dbReference type="InterPro" id="IPR047796">
    <property type="entry name" value="SdpR-like_repress"/>
</dbReference>
<proteinExistence type="predicted"/>
<gene>
    <name evidence="5" type="ORF">HNR43_002554</name>
</gene>
<comment type="caution">
    <text evidence="5">The sequence shown here is derived from an EMBL/GenBank/DDBJ whole genome shotgun (WGS) entry which is preliminary data.</text>
</comment>
<feature type="domain" description="HTH arsR-type" evidence="4">
    <location>
        <begin position="1"/>
        <end position="93"/>
    </location>
</feature>
<dbReference type="AlphaFoldDB" id="A0A7W8JGZ5"/>
<keyword evidence="6" id="KW-1185">Reference proteome</keyword>
<dbReference type="GO" id="GO:0003677">
    <property type="term" value="F:DNA binding"/>
    <property type="evidence" value="ECO:0007669"/>
    <property type="project" value="UniProtKB-KW"/>
</dbReference>
<dbReference type="InterPro" id="IPR036388">
    <property type="entry name" value="WH-like_DNA-bd_sf"/>
</dbReference>
<dbReference type="Proteomes" id="UP000583699">
    <property type="component" value="Unassembled WGS sequence"/>
</dbReference>
<dbReference type="InterPro" id="IPR001845">
    <property type="entry name" value="HTH_ArsR_DNA-bd_dom"/>
</dbReference>
<dbReference type="EMBL" id="JACHEQ010000017">
    <property type="protein sequence ID" value="MBB5356545.1"/>
    <property type="molecule type" value="Genomic_DNA"/>
</dbReference>
<dbReference type="GO" id="GO:0003700">
    <property type="term" value="F:DNA-binding transcription factor activity"/>
    <property type="evidence" value="ECO:0007669"/>
    <property type="project" value="InterPro"/>
</dbReference>
<dbReference type="SUPFAM" id="SSF46785">
    <property type="entry name" value="Winged helix' DNA-binding domain"/>
    <property type="match status" value="1"/>
</dbReference>
<dbReference type="NCBIfam" id="NF033789">
    <property type="entry name" value="repress_SdpR"/>
    <property type="match status" value="1"/>
</dbReference>
<dbReference type="Gene3D" id="1.10.10.10">
    <property type="entry name" value="Winged helix-like DNA-binding domain superfamily/Winged helix DNA-binding domain"/>
    <property type="match status" value="1"/>
</dbReference>
<keyword evidence="2 5" id="KW-0238">DNA-binding</keyword>